<dbReference type="SUPFAM" id="SSF55729">
    <property type="entry name" value="Acyl-CoA N-acyltransferases (Nat)"/>
    <property type="match status" value="1"/>
</dbReference>
<evidence type="ECO:0000259" key="2">
    <source>
        <dbReference type="PROSITE" id="PS51186"/>
    </source>
</evidence>
<dbReference type="PANTHER" id="PTHR43792:SF1">
    <property type="entry name" value="N-ACETYLTRANSFERASE DOMAIN-CONTAINING PROTEIN"/>
    <property type="match status" value="1"/>
</dbReference>
<sequence>MTSLTTARLRLEPMTDAHLHGLFEMNRDLDVMRYITGKPDTLEDTQAMIDRVKARWAEWGYSWWTFFEIETGEIVGAGCIQHLGRDAANPHEIGWRLRRDRWNRGYGSEAARRMASFAFDDLHAPQLVAVCDPANEASAHVMTKLGMRYRGLERWYDSEVAVYGMTAGEWRAAQAARTGRADPASPAGAAGAADGADQRPPTK</sequence>
<dbReference type="InterPro" id="IPR000182">
    <property type="entry name" value="GNAT_dom"/>
</dbReference>
<dbReference type="Gene3D" id="3.40.630.30">
    <property type="match status" value="1"/>
</dbReference>
<proteinExistence type="predicted"/>
<keyword evidence="3" id="KW-0808">Transferase</keyword>
<evidence type="ECO:0000313" key="4">
    <source>
        <dbReference type="Proteomes" id="UP000231501"/>
    </source>
</evidence>
<evidence type="ECO:0000313" key="3">
    <source>
        <dbReference type="EMBL" id="PIM50619.1"/>
    </source>
</evidence>
<evidence type="ECO:0000256" key="1">
    <source>
        <dbReference type="SAM" id="MobiDB-lite"/>
    </source>
</evidence>
<dbReference type="PROSITE" id="PS51186">
    <property type="entry name" value="GNAT"/>
    <property type="match status" value="1"/>
</dbReference>
<feature type="compositionally biased region" description="Low complexity" evidence="1">
    <location>
        <begin position="181"/>
        <end position="195"/>
    </location>
</feature>
<dbReference type="Proteomes" id="UP000231501">
    <property type="component" value="Unassembled WGS sequence"/>
</dbReference>
<accession>A0A2G9C500</accession>
<dbReference type="InterPro" id="IPR016181">
    <property type="entry name" value="Acyl_CoA_acyltransferase"/>
</dbReference>
<dbReference type="RefSeq" id="WP_099864338.1">
    <property type="nucleotide sequence ID" value="NZ_PEOG01000115.1"/>
</dbReference>
<feature type="domain" description="N-acetyltransferase" evidence="2">
    <location>
        <begin position="9"/>
        <end position="168"/>
    </location>
</feature>
<keyword evidence="4" id="KW-1185">Reference proteome</keyword>
<dbReference type="Pfam" id="PF13302">
    <property type="entry name" value="Acetyltransf_3"/>
    <property type="match status" value="1"/>
</dbReference>
<dbReference type="EMBL" id="PEOG01000115">
    <property type="protein sequence ID" value="PIM50619.1"/>
    <property type="molecule type" value="Genomic_DNA"/>
</dbReference>
<dbReference type="GO" id="GO:0016747">
    <property type="term" value="F:acyltransferase activity, transferring groups other than amino-acyl groups"/>
    <property type="evidence" value="ECO:0007669"/>
    <property type="project" value="InterPro"/>
</dbReference>
<dbReference type="InterPro" id="IPR051531">
    <property type="entry name" value="N-acetyltransferase"/>
</dbReference>
<name>A0A2G9C500_9BURK</name>
<feature type="region of interest" description="Disordered" evidence="1">
    <location>
        <begin position="173"/>
        <end position="203"/>
    </location>
</feature>
<gene>
    <name evidence="3" type="ORF">CS062_24070</name>
</gene>
<comment type="caution">
    <text evidence="3">The sequence shown here is derived from an EMBL/GenBank/DDBJ whole genome shotgun (WGS) entry which is preliminary data.</text>
</comment>
<protein>
    <submittedName>
        <fullName evidence="3">N-acetyltransferase</fullName>
    </submittedName>
</protein>
<dbReference type="AlphaFoldDB" id="A0A2G9C500"/>
<dbReference type="PANTHER" id="PTHR43792">
    <property type="entry name" value="GNAT FAMILY, PUTATIVE (AFU_ORTHOLOGUE AFUA_3G00765)-RELATED-RELATED"/>
    <property type="match status" value="1"/>
</dbReference>
<organism evidence="3 4">
    <name type="scientific">Roseateles chitinivorans</name>
    <dbReference type="NCBI Taxonomy" id="2917965"/>
    <lineage>
        <taxon>Bacteria</taxon>
        <taxon>Pseudomonadati</taxon>
        <taxon>Pseudomonadota</taxon>
        <taxon>Betaproteobacteria</taxon>
        <taxon>Burkholderiales</taxon>
        <taxon>Sphaerotilaceae</taxon>
        <taxon>Roseateles</taxon>
    </lineage>
</organism>
<reference evidence="3 4" key="1">
    <citation type="submission" date="2017-11" db="EMBL/GenBank/DDBJ databases">
        <title>Draft genome sequence of Mitsuaria sp. HWN-4.</title>
        <authorList>
            <person name="Gundlapally S.R."/>
        </authorList>
    </citation>
    <scope>NUCLEOTIDE SEQUENCE [LARGE SCALE GENOMIC DNA]</scope>
    <source>
        <strain evidence="3 4">HWN-4</strain>
    </source>
</reference>
<dbReference type="OrthoDB" id="9801656at2"/>